<reference evidence="1" key="1">
    <citation type="submission" date="2020-07" db="EMBL/GenBank/DDBJ databases">
        <title>Multicomponent nature underlies the extraordinary mechanical properties of spider dragline silk.</title>
        <authorList>
            <person name="Kono N."/>
            <person name="Nakamura H."/>
            <person name="Mori M."/>
            <person name="Yoshida Y."/>
            <person name="Ohtoshi R."/>
            <person name="Malay A.D."/>
            <person name="Moran D.A.P."/>
            <person name="Tomita M."/>
            <person name="Numata K."/>
            <person name="Arakawa K."/>
        </authorList>
    </citation>
    <scope>NUCLEOTIDE SEQUENCE</scope>
</reference>
<dbReference type="Proteomes" id="UP000887116">
    <property type="component" value="Unassembled WGS sequence"/>
</dbReference>
<organism evidence="1 2">
    <name type="scientific">Trichonephila clavata</name>
    <name type="common">Joro spider</name>
    <name type="synonym">Nephila clavata</name>
    <dbReference type="NCBI Taxonomy" id="2740835"/>
    <lineage>
        <taxon>Eukaryota</taxon>
        <taxon>Metazoa</taxon>
        <taxon>Ecdysozoa</taxon>
        <taxon>Arthropoda</taxon>
        <taxon>Chelicerata</taxon>
        <taxon>Arachnida</taxon>
        <taxon>Araneae</taxon>
        <taxon>Araneomorphae</taxon>
        <taxon>Entelegynae</taxon>
        <taxon>Araneoidea</taxon>
        <taxon>Nephilidae</taxon>
        <taxon>Trichonephila</taxon>
    </lineage>
</organism>
<gene>
    <name evidence="1" type="ORF">TNCT_642221</name>
</gene>
<dbReference type="AlphaFoldDB" id="A0A8X6KBT3"/>
<comment type="caution">
    <text evidence="1">The sequence shown here is derived from an EMBL/GenBank/DDBJ whole genome shotgun (WGS) entry which is preliminary data.</text>
</comment>
<sequence>MCQTVQFSGKIYKPNPYHLIYCCSDAIFFPVGRLSVQDKKSNGVGRPCDSSCINFERRVNTGFHLVFRSESQVPLEMLTLSELRSPYPGVAFKTRKILKCNGQLLRKTWVGRFWNENVCAVAGVLEETLGLDLI</sequence>
<name>A0A8X6KBT3_TRICU</name>
<dbReference type="EMBL" id="BMAO01000753">
    <property type="protein sequence ID" value="GFQ68991.1"/>
    <property type="molecule type" value="Genomic_DNA"/>
</dbReference>
<evidence type="ECO:0000313" key="2">
    <source>
        <dbReference type="Proteomes" id="UP000887116"/>
    </source>
</evidence>
<dbReference type="OrthoDB" id="6406936at2759"/>
<protein>
    <submittedName>
        <fullName evidence="1">Uncharacterized protein</fullName>
    </submittedName>
</protein>
<proteinExistence type="predicted"/>
<evidence type="ECO:0000313" key="1">
    <source>
        <dbReference type="EMBL" id="GFQ68991.1"/>
    </source>
</evidence>
<accession>A0A8X6KBT3</accession>
<keyword evidence="2" id="KW-1185">Reference proteome</keyword>